<evidence type="ECO:0000259" key="1">
    <source>
        <dbReference type="Pfam" id="PF00534"/>
    </source>
</evidence>
<dbReference type="InterPro" id="IPR028098">
    <property type="entry name" value="Glyco_trans_4-like_N"/>
</dbReference>
<dbReference type="SUPFAM" id="SSF53756">
    <property type="entry name" value="UDP-Glycosyltransferase/glycogen phosphorylase"/>
    <property type="match status" value="1"/>
</dbReference>
<dbReference type="CDD" id="cd03801">
    <property type="entry name" value="GT4_PimA-like"/>
    <property type="match status" value="1"/>
</dbReference>
<keyword evidence="3" id="KW-0808">Transferase</keyword>
<dbReference type="Gene3D" id="3.40.50.2000">
    <property type="entry name" value="Glycogen Phosphorylase B"/>
    <property type="match status" value="2"/>
</dbReference>
<name>A0A0W8FW29_9ZZZZ</name>
<comment type="caution">
    <text evidence="3">The sequence shown here is derived from an EMBL/GenBank/DDBJ whole genome shotgun (WGS) entry which is preliminary data.</text>
</comment>
<dbReference type="InterPro" id="IPR001296">
    <property type="entry name" value="Glyco_trans_1"/>
</dbReference>
<evidence type="ECO:0000313" key="3">
    <source>
        <dbReference type="EMBL" id="KUG25115.1"/>
    </source>
</evidence>
<sequence>MNILFIANELLQVCGISKHLYHLVDGLQKYYPNNEYFIITGGGNAIQKFQSIGVPVVVNENLIHQTRSITGYIKGIKEVYSFVKRNDIQIIHSHHHYSASIASKVSKLTLVQTIFTNHGILRKKGLLNHFNGDHIIAVNDKIKKEIARMSNKHVHLIRTGMSETSKTNKHTNERLRIISGGRMETEKGFEIFIKAIKEIPLHVRKKADFYIAGSGSLEEELKLLNNDLNTNISFLGEVVDFQQFLIGTDIFVMPTVAEYEGLPTVLIEAALAENLIISSDFFGHTDIINKGNGIIFNKGQVSQLAEKLIEAINNFEKYSWYIKNMKIKATDMFSQHKMINQTYNLYQQALKK</sequence>
<reference evidence="3" key="1">
    <citation type="journal article" date="2015" name="Proc. Natl. Acad. Sci. U.S.A.">
        <title>Networks of energetic and metabolic interactions define dynamics in microbial communities.</title>
        <authorList>
            <person name="Embree M."/>
            <person name="Liu J.K."/>
            <person name="Al-Bassam M.M."/>
            <person name="Zengler K."/>
        </authorList>
    </citation>
    <scope>NUCLEOTIDE SEQUENCE</scope>
</reference>
<dbReference type="Pfam" id="PF13439">
    <property type="entry name" value="Glyco_transf_4"/>
    <property type="match status" value="1"/>
</dbReference>
<proteinExistence type="predicted"/>
<feature type="domain" description="Glycosyltransferase subfamily 4-like N-terminal" evidence="2">
    <location>
        <begin position="15"/>
        <end position="160"/>
    </location>
</feature>
<accession>A0A0W8FW29</accession>
<protein>
    <submittedName>
        <fullName evidence="3">Glycosyl transferase, group 1</fullName>
    </submittedName>
</protein>
<evidence type="ECO:0000259" key="2">
    <source>
        <dbReference type="Pfam" id="PF13439"/>
    </source>
</evidence>
<feature type="domain" description="Glycosyl transferase family 1" evidence="1">
    <location>
        <begin position="165"/>
        <end position="325"/>
    </location>
</feature>
<dbReference type="PANTHER" id="PTHR12526">
    <property type="entry name" value="GLYCOSYLTRANSFERASE"/>
    <property type="match status" value="1"/>
</dbReference>
<dbReference type="AlphaFoldDB" id="A0A0W8FW29"/>
<gene>
    <name evidence="3" type="ORF">ASZ90_005070</name>
</gene>
<dbReference type="EMBL" id="LNQE01000768">
    <property type="protein sequence ID" value="KUG25115.1"/>
    <property type="molecule type" value="Genomic_DNA"/>
</dbReference>
<dbReference type="Pfam" id="PF00534">
    <property type="entry name" value="Glycos_transf_1"/>
    <property type="match status" value="1"/>
</dbReference>
<dbReference type="GO" id="GO:0016740">
    <property type="term" value="F:transferase activity"/>
    <property type="evidence" value="ECO:0007669"/>
    <property type="project" value="UniProtKB-KW"/>
</dbReference>
<organism evidence="3">
    <name type="scientific">hydrocarbon metagenome</name>
    <dbReference type="NCBI Taxonomy" id="938273"/>
    <lineage>
        <taxon>unclassified sequences</taxon>
        <taxon>metagenomes</taxon>
        <taxon>ecological metagenomes</taxon>
    </lineage>
</organism>